<dbReference type="InterPro" id="IPR000725">
    <property type="entry name" value="Olfact_rcpt"/>
</dbReference>
<evidence type="ECO:0000313" key="14">
    <source>
        <dbReference type="Ensembl" id="ENSPMRP00000020144.1"/>
    </source>
</evidence>
<dbReference type="PRINTS" id="PR00245">
    <property type="entry name" value="OLFACTORYR"/>
</dbReference>
<dbReference type="PROSITE" id="PS00237">
    <property type="entry name" value="G_PROTEIN_RECEP_F1_1"/>
    <property type="match status" value="1"/>
</dbReference>
<dbReference type="CDD" id="cd15424">
    <property type="entry name" value="7tmA_OR2_unk"/>
    <property type="match status" value="1"/>
</dbReference>
<feature type="transmembrane region" description="Helical" evidence="12">
    <location>
        <begin position="312"/>
        <end position="330"/>
    </location>
</feature>
<evidence type="ECO:0000256" key="9">
    <source>
        <dbReference type="ARBA" id="ARBA00023170"/>
    </source>
</evidence>
<dbReference type="SUPFAM" id="SSF81321">
    <property type="entry name" value="Family A G protein-coupled receptor-like"/>
    <property type="match status" value="1"/>
</dbReference>
<dbReference type="GeneTree" id="ENSGT01140000282496"/>
<reference evidence="14 15" key="1">
    <citation type="journal article" date="2019" name="Proc. Natl. Acad. Sci. U.S.A.">
        <title>Regulatory changes in pterin and carotenoid genes underlie balanced color polymorphisms in the wall lizard.</title>
        <authorList>
            <person name="Andrade P."/>
            <person name="Pinho C."/>
            <person name="Perez I de Lanuza G."/>
            <person name="Afonso S."/>
            <person name="Brejcha J."/>
            <person name="Rubin C.J."/>
            <person name="Wallerman O."/>
            <person name="Pereira P."/>
            <person name="Sabatino S.J."/>
            <person name="Bellati A."/>
            <person name="Pellitteri-Rosa D."/>
            <person name="Bosakova Z."/>
            <person name="Bunikis I."/>
            <person name="Carretero M.A."/>
            <person name="Feiner N."/>
            <person name="Marsik P."/>
            <person name="Pauperio F."/>
            <person name="Salvi D."/>
            <person name="Soler L."/>
            <person name="While G.M."/>
            <person name="Uller T."/>
            <person name="Font E."/>
            <person name="Andersson L."/>
            <person name="Carneiro M."/>
        </authorList>
    </citation>
    <scope>NUCLEOTIDE SEQUENCE</scope>
</reference>
<dbReference type="Gene3D" id="1.20.1070.10">
    <property type="entry name" value="Rhodopsin 7-helix transmembrane proteins"/>
    <property type="match status" value="1"/>
</dbReference>
<reference evidence="14" key="2">
    <citation type="submission" date="2025-08" db="UniProtKB">
        <authorList>
            <consortium name="Ensembl"/>
        </authorList>
    </citation>
    <scope>IDENTIFICATION</scope>
</reference>
<dbReference type="GO" id="GO:0004984">
    <property type="term" value="F:olfactory receptor activity"/>
    <property type="evidence" value="ECO:0007669"/>
    <property type="project" value="InterPro"/>
</dbReference>
<keyword evidence="3 12" id="KW-0716">Sensory transduction</keyword>
<reference evidence="14" key="3">
    <citation type="submission" date="2025-09" db="UniProtKB">
        <authorList>
            <consortium name="Ensembl"/>
        </authorList>
    </citation>
    <scope>IDENTIFICATION</scope>
</reference>
<dbReference type="PANTHER" id="PTHR26453">
    <property type="entry name" value="OLFACTORY RECEPTOR"/>
    <property type="match status" value="1"/>
</dbReference>
<evidence type="ECO:0000256" key="5">
    <source>
        <dbReference type="ARBA" id="ARBA00022725"/>
    </source>
</evidence>
<dbReference type="Ensembl" id="ENSPMRT00000021388.1">
    <property type="protein sequence ID" value="ENSPMRP00000020144.1"/>
    <property type="gene ID" value="ENSPMRG00000013128.1"/>
</dbReference>
<feature type="transmembrane region" description="Helical" evidence="12">
    <location>
        <begin position="137"/>
        <end position="158"/>
    </location>
</feature>
<evidence type="ECO:0000256" key="10">
    <source>
        <dbReference type="ARBA" id="ARBA00023224"/>
    </source>
</evidence>
<comment type="similarity">
    <text evidence="11">Belongs to the G-protein coupled receptor 1 family.</text>
</comment>
<sequence>MRKLIGTHSAIIHSCTRMKNSFEVAEEQQSEVQREEVRMGDENFTSIKYFVLVGLSNDRRTQILLFVVVFIIYSLTIMGNLVIIILVRLDSSLHTPMYFFLTHLSSLEICFVTSTLPQMLAHLLSGNGVISFTHCTLQMYISLSLGGTECLLLSAMAYDRYLAICHPLLYASIMGWGRQVLLTSLCWAGGFLLGSINAGSTVRLPFCGPNHINHFFCELPIVLKLSCADTHLTEAFIFVASVLLLIIPLTIILISYGLVLSSVLQMRSTTGLRKAFSTCGSHLIVVTLFYSTVISMYMIPRSGSTSDRDKKIAVFYIVVTPLLNPIIYTLRNKDIHGAAAKALRRLAILQKLRVAY</sequence>
<feature type="transmembrane region" description="Helical" evidence="12">
    <location>
        <begin position="179"/>
        <end position="196"/>
    </location>
</feature>
<feature type="transmembrane region" description="Helical" evidence="12">
    <location>
        <begin position="280"/>
        <end position="300"/>
    </location>
</feature>
<evidence type="ECO:0000259" key="13">
    <source>
        <dbReference type="PROSITE" id="PS50262"/>
    </source>
</evidence>
<keyword evidence="15" id="KW-1185">Reference proteome</keyword>
<comment type="subcellular location">
    <subcellularLocation>
        <location evidence="1 12">Cell membrane</location>
        <topology evidence="1 12">Multi-pass membrane protein</topology>
    </subcellularLocation>
</comment>
<feature type="transmembrane region" description="Helical" evidence="12">
    <location>
        <begin position="63"/>
        <end position="86"/>
    </location>
</feature>
<dbReference type="AlphaFoldDB" id="A0A670J8Z0"/>
<keyword evidence="7 11" id="KW-0297">G-protein coupled receptor</keyword>
<keyword evidence="5 12" id="KW-0552">Olfaction</keyword>
<dbReference type="FunFam" id="1.20.1070.10:FF:000015">
    <property type="entry name" value="Olfactory receptor"/>
    <property type="match status" value="1"/>
</dbReference>
<accession>A0A670J8Z0</accession>
<dbReference type="PROSITE" id="PS50262">
    <property type="entry name" value="G_PROTEIN_RECEP_F1_2"/>
    <property type="match status" value="1"/>
</dbReference>
<keyword evidence="4 11" id="KW-0812">Transmembrane</keyword>
<evidence type="ECO:0000256" key="11">
    <source>
        <dbReference type="RuleBase" id="RU000688"/>
    </source>
</evidence>
<evidence type="ECO:0000256" key="12">
    <source>
        <dbReference type="RuleBase" id="RU363047"/>
    </source>
</evidence>
<proteinExistence type="inferred from homology"/>
<keyword evidence="6 12" id="KW-1133">Transmembrane helix</keyword>
<dbReference type="OMA" id="HCTLQMY"/>
<evidence type="ECO:0000256" key="8">
    <source>
        <dbReference type="ARBA" id="ARBA00023136"/>
    </source>
</evidence>
<dbReference type="GO" id="GO:0004930">
    <property type="term" value="F:G protein-coupled receptor activity"/>
    <property type="evidence" value="ECO:0007669"/>
    <property type="project" value="UniProtKB-KW"/>
</dbReference>
<dbReference type="GO" id="GO:0005886">
    <property type="term" value="C:plasma membrane"/>
    <property type="evidence" value="ECO:0007669"/>
    <property type="project" value="UniProtKB-SubCell"/>
</dbReference>
<dbReference type="Pfam" id="PF13853">
    <property type="entry name" value="7tm_4"/>
    <property type="match status" value="1"/>
</dbReference>
<feature type="domain" description="G-protein coupled receptors family 1 profile" evidence="13">
    <location>
        <begin position="79"/>
        <end position="328"/>
    </location>
</feature>
<keyword evidence="8 12" id="KW-0472">Membrane</keyword>
<keyword evidence="10 11" id="KW-0807">Transducer</keyword>
<dbReference type="Proteomes" id="UP000472272">
    <property type="component" value="Chromosome 13"/>
</dbReference>
<organism evidence="14 15">
    <name type="scientific">Podarcis muralis</name>
    <name type="common">Wall lizard</name>
    <name type="synonym">Lacerta muralis</name>
    <dbReference type="NCBI Taxonomy" id="64176"/>
    <lineage>
        <taxon>Eukaryota</taxon>
        <taxon>Metazoa</taxon>
        <taxon>Chordata</taxon>
        <taxon>Craniata</taxon>
        <taxon>Vertebrata</taxon>
        <taxon>Euteleostomi</taxon>
        <taxon>Lepidosauria</taxon>
        <taxon>Squamata</taxon>
        <taxon>Bifurcata</taxon>
        <taxon>Unidentata</taxon>
        <taxon>Episquamata</taxon>
        <taxon>Laterata</taxon>
        <taxon>Lacertibaenia</taxon>
        <taxon>Lacertidae</taxon>
        <taxon>Podarcis</taxon>
    </lineage>
</organism>
<evidence type="ECO:0000256" key="6">
    <source>
        <dbReference type="ARBA" id="ARBA00022989"/>
    </source>
</evidence>
<dbReference type="PRINTS" id="PR00237">
    <property type="entry name" value="GPCRRHODOPSN"/>
</dbReference>
<keyword evidence="2 12" id="KW-1003">Cell membrane</keyword>
<evidence type="ECO:0000256" key="2">
    <source>
        <dbReference type="ARBA" id="ARBA00022475"/>
    </source>
</evidence>
<evidence type="ECO:0000256" key="4">
    <source>
        <dbReference type="ARBA" id="ARBA00022692"/>
    </source>
</evidence>
<keyword evidence="9 11" id="KW-0675">Receptor</keyword>
<name>A0A670J8Z0_PODMU</name>
<protein>
    <recommendedName>
        <fullName evidence="12">Olfactory receptor</fullName>
    </recommendedName>
</protein>
<evidence type="ECO:0000313" key="15">
    <source>
        <dbReference type="Proteomes" id="UP000472272"/>
    </source>
</evidence>
<dbReference type="InterPro" id="IPR017452">
    <property type="entry name" value="GPCR_Rhodpsn_7TM"/>
</dbReference>
<feature type="transmembrane region" description="Helical" evidence="12">
    <location>
        <begin position="235"/>
        <end position="259"/>
    </location>
</feature>
<evidence type="ECO:0000256" key="7">
    <source>
        <dbReference type="ARBA" id="ARBA00023040"/>
    </source>
</evidence>
<evidence type="ECO:0000256" key="1">
    <source>
        <dbReference type="ARBA" id="ARBA00004651"/>
    </source>
</evidence>
<dbReference type="InterPro" id="IPR000276">
    <property type="entry name" value="GPCR_Rhodpsn"/>
</dbReference>
<evidence type="ECO:0000256" key="3">
    <source>
        <dbReference type="ARBA" id="ARBA00022606"/>
    </source>
</evidence>